<accession>H5WYD1</accession>
<sequence length="348" mass="38141">MRTNLSPAAQAAVPEDDELTLAQAGDGDAFSRLVAPLRGELHAHCYRMLGSAHDADDALQEALVRAWRGLAGYSGRGSLRSWLYTVATRCCLDSVERRNRRALPVDLGPASERVVVGDAPRTDVAWLGPYPDHDLRDGFGEPGARYEQREAVELAFVAAIQHLPGNQRAALLLFDVLGFSAAEIARTMRTSTASVNSALQRARRIVADKVPPRTQQRTLREVGDDRVRAITTRFCVALERGDADALVALLTEDVTWSMPPLPHWYRGLAAVTDFAVQVPLTGCGAWRHRPTRANGQPAVACFLWDGEIGAYVAWSINVLTLRGDRITEITSFVGREHFELFGLPASVH</sequence>
<dbReference type="InterPro" id="IPR013249">
    <property type="entry name" value="RNA_pol_sigma70_r4_t2"/>
</dbReference>
<dbReference type="InterPro" id="IPR036388">
    <property type="entry name" value="WH-like_DNA-bd_sf"/>
</dbReference>
<evidence type="ECO:0000259" key="7">
    <source>
        <dbReference type="Pfam" id="PF08281"/>
    </source>
</evidence>
<dbReference type="STRING" id="882083.SacmaDRAFT_1240"/>
<evidence type="ECO:0000259" key="8">
    <source>
        <dbReference type="Pfam" id="PF12680"/>
    </source>
</evidence>
<dbReference type="Pfam" id="PF12680">
    <property type="entry name" value="SnoaL_2"/>
    <property type="match status" value="1"/>
</dbReference>
<organism evidence="9 10">
    <name type="scientific">Saccharomonospora marina XMU15</name>
    <dbReference type="NCBI Taxonomy" id="882083"/>
    <lineage>
        <taxon>Bacteria</taxon>
        <taxon>Bacillati</taxon>
        <taxon>Actinomycetota</taxon>
        <taxon>Actinomycetes</taxon>
        <taxon>Pseudonocardiales</taxon>
        <taxon>Pseudonocardiaceae</taxon>
        <taxon>Saccharomonospora</taxon>
    </lineage>
</organism>
<evidence type="ECO:0000256" key="2">
    <source>
        <dbReference type="ARBA" id="ARBA00011344"/>
    </source>
</evidence>
<dbReference type="Pfam" id="PF08281">
    <property type="entry name" value="Sigma70_r4_2"/>
    <property type="match status" value="1"/>
</dbReference>
<dbReference type="Gene3D" id="3.10.450.50">
    <property type="match status" value="1"/>
</dbReference>
<dbReference type="InterPro" id="IPR039425">
    <property type="entry name" value="RNA_pol_sigma-70-like"/>
</dbReference>
<dbReference type="GO" id="GO:0006352">
    <property type="term" value="P:DNA-templated transcription initiation"/>
    <property type="evidence" value="ECO:0007669"/>
    <property type="project" value="InterPro"/>
</dbReference>
<feature type="domain" description="RNA polymerase sigma factor 70 region 4 type 2" evidence="7">
    <location>
        <begin position="155"/>
        <end position="204"/>
    </location>
</feature>
<dbReference type="GO" id="GO:0003677">
    <property type="term" value="F:DNA binding"/>
    <property type="evidence" value="ECO:0007669"/>
    <property type="project" value="InterPro"/>
</dbReference>
<dbReference type="Pfam" id="PF04542">
    <property type="entry name" value="Sigma70_r2"/>
    <property type="match status" value="1"/>
</dbReference>
<dbReference type="InterPro" id="IPR014284">
    <property type="entry name" value="RNA_pol_sigma-70_dom"/>
</dbReference>
<comment type="subunit">
    <text evidence="2">Interacts transiently with the RNA polymerase catalytic core formed by RpoA, RpoB, RpoC and RpoZ (2 alpha, 1 beta, 1 beta' and 1 omega subunit) to form the RNA polymerase holoenzyme that can initiate transcription.</text>
</comment>
<keyword evidence="5" id="KW-0804">Transcription</keyword>
<dbReference type="InterPro" id="IPR007627">
    <property type="entry name" value="RNA_pol_sigma70_r2"/>
</dbReference>
<evidence type="ECO:0000256" key="5">
    <source>
        <dbReference type="ARBA" id="ARBA00023163"/>
    </source>
</evidence>
<evidence type="ECO:0000256" key="4">
    <source>
        <dbReference type="ARBA" id="ARBA00023082"/>
    </source>
</evidence>
<proteinExistence type="inferred from homology"/>
<dbReference type="PANTHER" id="PTHR43133:SF65">
    <property type="entry name" value="ECF RNA POLYMERASE SIGMA FACTOR SIGG"/>
    <property type="match status" value="1"/>
</dbReference>
<dbReference type="AlphaFoldDB" id="H5WYD1"/>
<dbReference type="InterPro" id="IPR013325">
    <property type="entry name" value="RNA_pol_sigma_r2"/>
</dbReference>
<evidence type="ECO:0000256" key="3">
    <source>
        <dbReference type="ARBA" id="ARBA00023015"/>
    </source>
</evidence>
<dbReference type="PANTHER" id="PTHR43133">
    <property type="entry name" value="RNA POLYMERASE ECF-TYPE SIGMA FACTO"/>
    <property type="match status" value="1"/>
</dbReference>
<dbReference type="eggNOG" id="COG3631">
    <property type="taxonomic scope" value="Bacteria"/>
</dbReference>
<name>H5WYD1_9PSEU</name>
<keyword evidence="4" id="KW-0731">Sigma factor</keyword>
<evidence type="ECO:0000313" key="9">
    <source>
        <dbReference type="EMBL" id="EHR49522.1"/>
    </source>
</evidence>
<evidence type="ECO:0000259" key="6">
    <source>
        <dbReference type="Pfam" id="PF04542"/>
    </source>
</evidence>
<dbReference type="eggNOG" id="COG1595">
    <property type="taxonomic scope" value="Bacteria"/>
</dbReference>
<dbReference type="NCBIfam" id="TIGR02937">
    <property type="entry name" value="sigma70-ECF"/>
    <property type="match status" value="1"/>
</dbReference>
<comment type="similarity">
    <text evidence="1">Belongs to the sigma-70 factor family. ECF subfamily.</text>
</comment>
<dbReference type="NCBIfam" id="NF006089">
    <property type="entry name" value="PRK08241.1"/>
    <property type="match status" value="1"/>
</dbReference>
<dbReference type="SUPFAM" id="SSF88659">
    <property type="entry name" value="Sigma3 and sigma4 domains of RNA polymerase sigma factors"/>
    <property type="match status" value="1"/>
</dbReference>
<dbReference type="NCBIfam" id="TIGR02960">
    <property type="entry name" value="SigX5"/>
    <property type="match status" value="1"/>
</dbReference>
<dbReference type="Proteomes" id="UP000004926">
    <property type="component" value="Chromosome"/>
</dbReference>
<gene>
    <name evidence="9" type="ORF">SacmaDRAFT_1240</name>
</gene>
<keyword evidence="10" id="KW-1185">Reference proteome</keyword>
<dbReference type="EMBL" id="CM001439">
    <property type="protein sequence ID" value="EHR49522.1"/>
    <property type="molecule type" value="Genomic_DNA"/>
</dbReference>
<protein>
    <submittedName>
        <fullName evidence="9">RNA polymerase sigma-70 factor, TIGR02960 family</fullName>
    </submittedName>
</protein>
<dbReference type="RefSeq" id="WP_009152908.1">
    <property type="nucleotide sequence ID" value="NZ_CM001439.1"/>
</dbReference>
<reference evidence="9 10" key="1">
    <citation type="journal article" date="2012" name="Stand. Genomic Sci.">
        <title>Genome sequence of the ocean sediment bacterium Saccharomonospora marina type strain (XMU15(T)).</title>
        <authorList>
            <person name="Klenk H.P."/>
            <person name="Lu M."/>
            <person name="Lucas S."/>
            <person name="Lapidus A."/>
            <person name="Copeland A."/>
            <person name="Pitluck S."/>
            <person name="Goodwin L.A."/>
            <person name="Han C."/>
            <person name="Tapia R."/>
            <person name="Brambilla E.M."/>
            <person name="Potter G."/>
            <person name="Land M."/>
            <person name="Ivanova N."/>
            <person name="Rohde M."/>
            <person name="Goker M."/>
            <person name="Detter J.C."/>
            <person name="Li W.J."/>
            <person name="Kyrpides N.C."/>
            <person name="Woyke T."/>
        </authorList>
    </citation>
    <scope>NUCLEOTIDE SEQUENCE [LARGE SCALE GENOMIC DNA]</scope>
    <source>
        <strain evidence="9 10">XMU15</strain>
    </source>
</reference>
<dbReference type="InterPro" id="IPR037401">
    <property type="entry name" value="SnoaL-like"/>
</dbReference>
<dbReference type="InterPro" id="IPR032710">
    <property type="entry name" value="NTF2-like_dom_sf"/>
</dbReference>
<dbReference type="HOGENOM" id="CLU_043648_0_0_11"/>
<dbReference type="Gene3D" id="1.10.10.10">
    <property type="entry name" value="Winged helix-like DNA-binding domain superfamily/Winged helix DNA-binding domain"/>
    <property type="match status" value="1"/>
</dbReference>
<evidence type="ECO:0000256" key="1">
    <source>
        <dbReference type="ARBA" id="ARBA00010641"/>
    </source>
</evidence>
<dbReference type="Gene3D" id="1.10.1740.10">
    <property type="match status" value="1"/>
</dbReference>
<dbReference type="InterPro" id="IPR013324">
    <property type="entry name" value="RNA_pol_sigma_r3/r4-like"/>
</dbReference>
<feature type="domain" description="SnoaL-like" evidence="8">
    <location>
        <begin position="232"/>
        <end position="329"/>
    </location>
</feature>
<feature type="domain" description="RNA polymerase sigma-70 region 2" evidence="6">
    <location>
        <begin position="33"/>
        <end position="101"/>
    </location>
</feature>
<keyword evidence="3" id="KW-0805">Transcription regulation</keyword>
<dbReference type="InterPro" id="IPR014305">
    <property type="entry name" value="RNA_pol_sigma-G_actinobac"/>
</dbReference>
<dbReference type="SUPFAM" id="SSF54427">
    <property type="entry name" value="NTF2-like"/>
    <property type="match status" value="1"/>
</dbReference>
<evidence type="ECO:0000313" key="10">
    <source>
        <dbReference type="Proteomes" id="UP000004926"/>
    </source>
</evidence>
<dbReference type="GO" id="GO:0016987">
    <property type="term" value="F:sigma factor activity"/>
    <property type="evidence" value="ECO:0007669"/>
    <property type="project" value="UniProtKB-KW"/>
</dbReference>
<dbReference type="SUPFAM" id="SSF88946">
    <property type="entry name" value="Sigma2 domain of RNA polymerase sigma factors"/>
    <property type="match status" value="1"/>
</dbReference>